<feature type="compositionally biased region" description="Acidic residues" evidence="1">
    <location>
        <begin position="275"/>
        <end position="288"/>
    </location>
</feature>
<evidence type="ECO:0000313" key="2">
    <source>
        <dbReference type="EMBL" id="RQG94602.1"/>
    </source>
</evidence>
<dbReference type="Proteomes" id="UP000282323">
    <property type="component" value="Unassembled WGS sequence"/>
</dbReference>
<accession>A0A3N6N846</accession>
<feature type="region of interest" description="Disordered" evidence="1">
    <location>
        <begin position="105"/>
        <end position="135"/>
    </location>
</feature>
<name>A0A3N6N846_NATCH</name>
<feature type="region of interest" description="Disordered" evidence="1">
    <location>
        <begin position="249"/>
        <end position="317"/>
    </location>
</feature>
<organism evidence="2 3">
    <name type="scientific">Natrarchaeobius chitinivorans</name>
    <dbReference type="NCBI Taxonomy" id="1679083"/>
    <lineage>
        <taxon>Archaea</taxon>
        <taxon>Methanobacteriati</taxon>
        <taxon>Methanobacteriota</taxon>
        <taxon>Stenosarchaea group</taxon>
        <taxon>Halobacteria</taxon>
        <taxon>Halobacteriales</taxon>
        <taxon>Natrialbaceae</taxon>
        <taxon>Natrarchaeobius</taxon>
    </lineage>
</organism>
<gene>
    <name evidence="2" type="ORF">EA473_10970</name>
</gene>
<sequence>MRDRRIATTLAVIVTISLLAPLGAGAATADQHEVDDLSILVEGDGHVTVTANETPIENATVDVSVDGNESYAGTGEHVTDENGTVALPDPDEKIDVTIIASAGDETAETSVTLEPADEPDDSAPENLSIDVDGTDGVTVTVTDGEDDGVAKATVDVTVVEENASYANEGTYETDANGTLSLEPPAETVDVSFNATAGNASAETTATLEPVDDEDADEGTFGQLVSSFVHDHQNESGPLGLLVSSFVQENNLGNGSDHAGQSDRTGPPDHAGPHGDDEDGDDEDVDANDETSAGPNGVGNGQSDANDGQGPPDHAGPP</sequence>
<dbReference type="OrthoDB" id="188364at2157"/>
<dbReference type="AlphaFoldDB" id="A0A3N6N846"/>
<comment type="caution">
    <text evidence="2">The sequence shown here is derived from an EMBL/GenBank/DDBJ whole genome shotgun (WGS) entry which is preliminary data.</text>
</comment>
<proteinExistence type="predicted"/>
<evidence type="ECO:0000313" key="3">
    <source>
        <dbReference type="Proteomes" id="UP000282323"/>
    </source>
</evidence>
<protein>
    <submittedName>
        <fullName evidence="2">Uncharacterized protein</fullName>
    </submittedName>
</protein>
<dbReference type="RefSeq" id="WP_124195669.1">
    <property type="nucleotide sequence ID" value="NZ_REGA01000008.1"/>
</dbReference>
<keyword evidence="3" id="KW-1185">Reference proteome</keyword>
<evidence type="ECO:0000256" key="1">
    <source>
        <dbReference type="SAM" id="MobiDB-lite"/>
    </source>
</evidence>
<reference evidence="2 3" key="1">
    <citation type="submission" date="2018-10" db="EMBL/GenBank/DDBJ databases">
        <title>Natrarchaeobius chitinivorans gen. nov., sp. nov., and Natrarchaeobius haloalkaliphilus sp. nov., alkaliphilic, chitin-utilizing haloarchaea from hypersaline alkaline lakes.</title>
        <authorList>
            <person name="Sorokin D.Y."/>
            <person name="Elcheninov A.G."/>
            <person name="Kostrikina N.A."/>
            <person name="Bale N.J."/>
            <person name="Sinninghe Damste J.S."/>
            <person name="Khijniak T.V."/>
            <person name="Kublanov I.V."/>
            <person name="Toshchakov S.V."/>
        </authorList>
    </citation>
    <scope>NUCLEOTIDE SEQUENCE [LARGE SCALE GENOMIC DNA]</scope>
    <source>
        <strain evidence="2 3">AArcht4T</strain>
    </source>
</reference>
<dbReference type="EMBL" id="REGA01000008">
    <property type="protein sequence ID" value="RQG94602.1"/>
    <property type="molecule type" value="Genomic_DNA"/>
</dbReference>